<dbReference type="Gene3D" id="1.20.1250.20">
    <property type="entry name" value="MFS general substrate transporter like domains"/>
    <property type="match status" value="1"/>
</dbReference>
<feature type="transmembrane region" description="Helical" evidence="6">
    <location>
        <begin position="297"/>
        <end position="317"/>
    </location>
</feature>
<feature type="transmembrane region" description="Helical" evidence="6">
    <location>
        <begin position="188"/>
        <end position="207"/>
    </location>
</feature>
<feature type="transmembrane region" description="Helical" evidence="6">
    <location>
        <begin position="29"/>
        <end position="53"/>
    </location>
</feature>
<name>A0AAP4TX04_9GAMM</name>
<dbReference type="RefSeq" id="WP_303592871.1">
    <property type="nucleotide sequence ID" value="NZ_JAUORK010000003.1"/>
</dbReference>
<keyword evidence="5 6" id="KW-0472">Membrane</keyword>
<sequence>MSTPSSHSENRQPATSERVIPPVTTHERLVVALVTLLQFAVIMGFTMVMALGPDFATSLGIPLDHLGYIVGSYPLAAAVGTLLWTRHADRFDRRWAVLGFLFGAALCHLIASFATDFETLLAARMLGGLFGGPAAATALAIVIDVVPGVRRGRAMGLVMGAFSVASVLGLPFALWLSQGFGWQAPFRAVALLALLVCGLLAWILPPIRGHLDNPETRQRSRKGTTILGILAQPDHRLGLALIATAMFSNFLVIPNLASYLLFNLGLPREDLGGLYMIGGGLSLVGMQLTGRLCDRYGCVWPGTITCLMTALVGWAFLLHSPGPSLIWIGFGAYMLFSSARRVTQNTLNSFIPADHERAAFTSTQSAVQHLSSAAGSYVGAGLLVSTPSGALEGMPLLVAVLMVALVIQPLQILWLSRRLARR</sequence>
<dbReference type="InterPro" id="IPR050189">
    <property type="entry name" value="MFS_Efflux_Transporters"/>
</dbReference>
<feature type="transmembrane region" description="Helical" evidence="6">
    <location>
        <begin position="394"/>
        <end position="415"/>
    </location>
</feature>
<dbReference type="InterPro" id="IPR011701">
    <property type="entry name" value="MFS"/>
</dbReference>
<dbReference type="GO" id="GO:0005886">
    <property type="term" value="C:plasma membrane"/>
    <property type="evidence" value="ECO:0007669"/>
    <property type="project" value="UniProtKB-SubCell"/>
</dbReference>
<evidence type="ECO:0000313" key="9">
    <source>
        <dbReference type="Proteomes" id="UP001170481"/>
    </source>
</evidence>
<dbReference type="CDD" id="cd17324">
    <property type="entry name" value="MFS_NepI_like"/>
    <property type="match status" value="1"/>
</dbReference>
<evidence type="ECO:0000259" key="7">
    <source>
        <dbReference type="PROSITE" id="PS50850"/>
    </source>
</evidence>
<comment type="caution">
    <text evidence="8">The sequence shown here is derived from an EMBL/GenBank/DDBJ whole genome shotgun (WGS) entry which is preliminary data.</text>
</comment>
<feature type="transmembrane region" description="Helical" evidence="6">
    <location>
        <begin position="121"/>
        <end position="143"/>
    </location>
</feature>
<feature type="transmembrane region" description="Helical" evidence="6">
    <location>
        <begin position="65"/>
        <end position="84"/>
    </location>
</feature>
<accession>A0AAP4TX04</accession>
<dbReference type="EMBL" id="JAUORK010000003">
    <property type="protein sequence ID" value="MDO6671052.1"/>
    <property type="molecule type" value="Genomic_DNA"/>
</dbReference>
<protein>
    <submittedName>
        <fullName evidence="8">MFS transporter</fullName>
    </submittedName>
</protein>
<evidence type="ECO:0000313" key="8">
    <source>
        <dbReference type="EMBL" id="MDO6671052.1"/>
    </source>
</evidence>
<feature type="domain" description="Major facilitator superfamily (MFS) profile" evidence="7">
    <location>
        <begin position="30"/>
        <end position="411"/>
    </location>
</feature>
<evidence type="ECO:0000256" key="5">
    <source>
        <dbReference type="ARBA" id="ARBA00023136"/>
    </source>
</evidence>
<organism evidence="8 9">
    <name type="scientific">Cobetia amphilecti</name>
    <dbReference type="NCBI Taxonomy" id="1055104"/>
    <lineage>
        <taxon>Bacteria</taxon>
        <taxon>Pseudomonadati</taxon>
        <taxon>Pseudomonadota</taxon>
        <taxon>Gammaproteobacteria</taxon>
        <taxon>Oceanospirillales</taxon>
        <taxon>Halomonadaceae</taxon>
        <taxon>Cobetia</taxon>
    </lineage>
</organism>
<evidence type="ECO:0000256" key="2">
    <source>
        <dbReference type="ARBA" id="ARBA00022475"/>
    </source>
</evidence>
<keyword evidence="3 6" id="KW-0812">Transmembrane</keyword>
<feature type="transmembrane region" description="Helical" evidence="6">
    <location>
        <begin position="155"/>
        <end position="176"/>
    </location>
</feature>
<evidence type="ECO:0000256" key="3">
    <source>
        <dbReference type="ARBA" id="ARBA00022692"/>
    </source>
</evidence>
<dbReference type="InterPro" id="IPR036259">
    <property type="entry name" value="MFS_trans_sf"/>
</dbReference>
<dbReference type="Pfam" id="PF07690">
    <property type="entry name" value="MFS_1"/>
    <property type="match status" value="1"/>
</dbReference>
<feature type="transmembrane region" description="Helical" evidence="6">
    <location>
        <begin position="237"/>
        <end position="261"/>
    </location>
</feature>
<evidence type="ECO:0000256" key="1">
    <source>
        <dbReference type="ARBA" id="ARBA00004651"/>
    </source>
</evidence>
<dbReference type="Proteomes" id="UP001170481">
    <property type="component" value="Unassembled WGS sequence"/>
</dbReference>
<keyword evidence="4 6" id="KW-1133">Transmembrane helix</keyword>
<evidence type="ECO:0000256" key="4">
    <source>
        <dbReference type="ARBA" id="ARBA00022989"/>
    </source>
</evidence>
<dbReference type="GO" id="GO:0022857">
    <property type="term" value="F:transmembrane transporter activity"/>
    <property type="evidence" value="ECO:0007669"/>
    <property type="project" value="InterPro"/>
</dbReference>
<gene>
    <name evidence="8" type="ORF">Q4535_02870</name>
</gene>
<dbReference type="PROSITE" id="PS50850">
    <property type="entry name" value="MFS"/>
    <property type="match status" value="1"/>
</dbReference>
<dbReference type="InterPro" id="IPR020846">
    <property type="entry name" value="MFS_dom"/>
</dbReference>
<comment type="subcellular location">
    <subcellularLocation>
        <location evidence="1">Cell membrane</location>
        <topology evidence="1">Multi-pass membrane protein</topology>
    </subcellularLocation>
</comment>
<proteinExistence type="predicted"/>
<dbReference type="PANTHER" id="PTHR43124:SF3">
    <property type="entry name" value="CHLORAMPHENICOL EFFLUX PUMP RV0191"/>
    <property type="match status" value="1"/>
</dbReference>
<dbReference type="PANTHER" id="PTHR43124">
    <property type="entry name" value="PURINE EFFLUX PUMP PBUE"/>
    <property type="match status" value="1"/>
</dbReference>
<dbReference type="SUPFAM" id="SSF103473">
    <property type="entry name" value="MFS general substrate transporter"/>
    <property type="match status" value="1"/>
</dbReference>
<feature type="transmembrane region" description="Helical" evidence="6">
    <location>
        <begin position="273"/>
        <end position="290"/>
    </location>
</feature>
<keyword evidence="2" id="KW-1003">Cell membrane</keyword>
<dbReference type="AlphaFoldDB" id="A0AAP4TX04"/>
<feature type="transmembrane region" description="Helical" evidence="6">
    <location>
        <begin position="96"/>
        <end position="115"/>
    </location>
</feature>
<reference evidence="8" key="1">
    <citation type="submission" date="2023-07" db="EMBL/GenBank/DDBJ databases">
        <title>Genome content predicts the carbon catabolic preferences of heterotrophic bacteria.</title>
        <authorList>
            <person name="Gralka M."/>
        </authorList>
    </citation>
    <scope>NUCLEOTIDE SEQUENCE</scope>
    <source>
        <strain evidence="8">C2R13</strain>
    </source>
</reference>
<evidence type="ECO:0000256" key="6">
    <source>
        <dbReference type="SAM" id="Phobius"/>
    </source>
</evidence>